<dbReference type="SMART" id="SM00347">
    <property type="entry name" value="HTH_MARR"/>
    <property type="match status" value="1"/>
</dbReference>
<dbReference type="Proteomes" id="UP001216139">
    <property type="component" value="Chromosome"/>
</dbReference>
<gene>
    <name evidence="2" type="ORF">PQO05_12790</name>
</gene>
<sequence length="155" mass="17244">MPPDINPDVFELMWAVRRFTRSSLILQHVISQDIGLNVTDAECLDFLQEMGPSTAGALAKAARLTTGAITNVIDRLEKAGFVKRSPDPNDRRKVIVSFIPDKHTNAKIHYDALGKAVGELFSGYGTEQLKFLIEHTQALNEIYQHQVVNIDAAKK</sequence>
<dbReference type="InterPro" id="IPR036390">
    <property type="entry name" value="WH_DNA-bd_sf"/>
</dbReference>
<proteinExistence type="predicted"/>
<dbReference type="PANTHER" id="PTHR33164">
    <property type="entry name" value="TRANSCRIPTIONAL REGULATOR, MARR FAMILY"/>
    <property type="match status" value="1"/>
</dbReference>
<dbReference type="InterPro" id="IPR036388">
    <property type="entry name" value="WH-like_DNA-bd_sf"/>
</dbReference>
<dbReference type="Gene3D" id="1.10.10.10">
    <property type="entry name" value="Winged helix-like DNA-binding domain superfamily/Winged helix DNA-binding domain"/>
    <property type="match status" value="1"/>
</dbReference>
<name>A0ABY7TFP3_9SPHI</name>
<evidence type="ECO:0000259" key="1">
    <source>
        <dbReference type="PROSITE" id="PS50995"/>
    </source>
</evidence>
<protein>
    <submittedName>
        <fullName evidence="2">MarR family transcriptional regulator</fullName>
    </submittedName>
</protein>
<organism evidence="2 3">
    <name type="scientific">Mucilaginibacter jinjuensis</name>
    <dbReference type="NCBI Taxonomy" id="1176721"/>
    <lineage>
        <taxon>Bacteria</taxon>
        <taxon>Pseudomonadati</taxon>
        <taxon>Bacteroidota</taxon>
        <taxon>Sphingobacteriia</taxon>
        <taxon>Sphingobacteriales</taxon>
        <taxon>Sphingobacteriaceae</taxon>
        <taxon>Mucilaginibacter</taxon>
    </lineage>
</organism>
<dbReference type="EMBL" id="CP117167">
    <property type="protein sequence ID" value="WCT14815.1"/>
    <property type="molecule type" value="Genomic_DNA"/>
</dbReference>
<dbReference type="InterPro" id="IPR000835">
    <property type="entry name" value="HTH_MarR-typ"/>
</dbReference>
<dbReference type="Pfam" id="PF01047">
    <property type="entry name" value="MarR"/>
    <property type="match status" value="1"/>
</dbReference>
<dbReference type="SUPFAM" id="SSF46785">
    <property type="entry name" value="Winged helix' DNA-binding domain"/>
    <property type="match status" value="1"/>
</dbReference>
<evidence type="ECO:0000313" key="2">
    <source>
        <dbReference type="EMBL" id="WCT14815.1"/>
    </source>
</evidence>
<dbReference type="CDD" id="cd00090">
    <property type="entry name" value="HTH_ARSR"/>
    <property type="match status" value="1"/>
</dbReference>
<dbReference type="RefSeq" id="WP_273633310.1">
    <property type="nucleotide sequence ID" value="NZ_CP117167.1"/>
</dbReference>
<dbReference type="PANTHER" id="PTHR33164:SF106">
    <property type="entry name" value="TRANSCRIPTIONAL REGULATORY PROTEIN"/>
    <property type="match status" value="1"/>
</dbReference>
<reference evidence="2 3" key="1">
    <citation type="submission" date="2023-02" db="EMBL/GenBank/DDBJ databases">
        <title>Genome sequence of Mucilaginibacter jinjuensis strain KACC 16571.</title>
        <authorList>
            <person name="Kim S."/>
            <person name="Heo J."/>
            <person name="Kwon S.-W."/>
        </authorList>
    </citation>
    <scope>NUCLEOTIDE SEQUENCE [LARGE SCALE GENOMIC DNA]</scope>
    <source>
        <strain evidence="2 3">KACC 16571</strain>
    </source>
</reference>
<feature type="domain" description="HTH marR-type" evidence="1">
    <location>
        <begin position="6"/>
        <end position="141"/>
    </location>
</feature>
<evidence type="ECO:0000313" key="3">
    <source>
        <dbReference type="Proteomes" id="UP001216139"/>
    </source>
</evidence>
<accession>A0ABY7TFP3</accession>
<keyword evidence="3" id="KW-1185">Reference proteome</keyword>
<dbReference type="PROSITE" id="PS50995">
    <property type="entry name" value="HTH_MARR_2"/>
    <property type="match status" value="1"/>
</dbReference>
<dbReference type="InterPro" id="IPR011991">
    <property type="entry name" value="ArsR-like_HTH"/>
</dbReference>
<dbReference type="InterPro" id="IPR039422">
    <property type="entry name" value="MarR/SlyA-like"/>
</dbReference>